<protein>
    <recommendedName>
        <fullName evidence="3">Haloacid dehalogenase</fullName>
    </recommendedName>
</protein>
<dbReference type="InterPro" id="IPR023214">
    <property type="entry name" value="HAD_sf"/>
</dbReference>
<evidence type="ECO:0000313" key="2">
    <source>
        <dbReference type="Proteomes" id="UP000216339"/>
    </source>
</evidence>
<dbReference type="EMBL" id="MQWD01000001">
    <property type="protein sequence ID" value="PAP75221.1"/>
    <property type="molecule type" value="Genomic_DNA"/>
</dbReference>
<dbReference type="Proteomes" id="UP000216339">
    <property type="component" value="Unassembled WGS sequence"/>
</dbReference>
<dbReference type="Gene3D" id="3.40.50.1000">
    <property type="entry name" value="HAD superfamily/HAD-like"/>
    <property type="match status" value="1"/>
</dbReference>
<dbReference type="SUPFAM" id="SSF56784">
    <property type="entry name" value="HAD-like"/>
    <property type="match status" value="1"/>
</dbReference>
<name>A0A271IVD8_9BACT</name>
<dbReference type="InterPro" id="IPR036412">
    <property type="entry name" value="HAD-like_sf"/>
</dbReference>
<accession>A0A271IVD8</accession>
<comment type="caution">
    <text evidence="1">The sequence shown here is derived from an EMBL/GenBank/DDBJ whole genome shotgun (WGS) entry which is preliminary data.</text>
</comment>
<gene>
    <name evidence="1" type="ORF">BSZ37_01570</name>
</gene>
<sequence length="286" mass="31631">MPEATTAFHNRIALVFDFDDTLAPDTYEALLAKLGVDPEAFDREKVGPLAEDGWDKTLARFYRIVEEAQGRDDLTLDRAFCQELGESIDLFPGVPEMFDHVTDWAHAIADDVDVEFYLLSGGFVDAQRHAPIAERFEAMYGAEFHFADDGAAACCRQMITHSEKTRYLLAIAKGVGVGGSNEPAEVYRDIPEAEWHVPLDQVIYVGDGASDMPVFELMGEHGGIALGVVEDSDGDWKEAEKVNPDRRVQNLAPADYSEGSELMTSLRLAVESMAKLVALRRRSQGE</sequence>
<dbReference type="OrthoDB" id="9785423at2"/>
<organism evidence="1 2">
    <name type="scientific">Rubrivirga marina</name>
    <dbReference type="NCBI Taxonomy" id="1196024"/>
    <lineage>
        <taxon>Bacteria</taxon>
        <taxon>Pseudomonadati</taxon>
        <taxon>Rhodothermota</taxon>
        <taxon>Rhodothermia</taxon>
        <taxon>Rhodothermales</taxon>
        <taxon>Rubricoccaceae</taxon>
        <taxon>Rubrivirga</taxon>
    </lineage>
</organism>
<reference evidence="1 2" key="1">
    <citation type="submission" date="2016-11" db="EMBL/GenBank/DDBJ databases">
        <title>Study of marine rhodopsin-containing bacteria.</title>
        <authorList>
            <person name="Yoshizawa S."/>
            <person name="Kumagai Y."/>
            <person name="Kogure K."/>
        </authorList>
    </citation>
    <scope>NUCLEOTIDE SEQUENCE [LARGE SCALE GENOMIC DNA]</scope>
    <source>
        <strain evidence="1 2">SAORIC-28</strain>
    </source>
</reference>
<dbReference type="RefSeq" id="WP_095508857.1">
    <property type="nucleotide sequence ID" value="NZ_MQWD01000001.1"/>
</dbReference>
<keyword evidence="2" id="KW-1185">Reference proteome</keyword>
<proteinExistence type="predicted"/>
<evidence type="ECO:0000313" key="1">
    <source>
        <dbReference type="EMBL" id="PAP75221.1"/>
    </source>
</evidence>
<dbReference type="AlphaFoldDB" id="A0A271IVD8"/>
<evidence type="ECO:0008006" key="3">
    <source>
        <dbReference type="Google" id="ProtNLM"/>
    </source>
</evidence>